<dbReference type="RefSeq" id="WP_091824275.1">
    <property type="nucleotide sequence ID" value="NZ_FNRJ01000003.1"/>
</dbReference>
<dbReference type="SUPFAM" id="SSF52499">
    <property type="entry name" value="Isochorismatase-like hydrolases"/>
    <property type="match status" value="1"/>
</dbReference>
<name>A0A1H4B4D3_9GAMM</name>
<proteinExistence type="predicted"/>
<dbReference type="OrthoDB" id="9796958at2"/>
<keyword evidence="3" id="KW-1185">Reference proteome</keyword>
<dbReference type="AlphaFoldDB" id="A0A1H4B4D3"/>
<dbReference type="PANTHER" id="PTHR14119:SF3">
    <property type="entry name" value="ISOCHORISMATASE DOMAIN-CONTAINING PROTEIN 2"/>
    <property type="match status" value="1"/>
</dbReference>
<dbReference type="InterPro" id="IPR036380">
    <property type="entry name" value="Isochorismatase-like_sf"/>
</dbReference>
<dbReference type="InterPro" id="IPR000868">
    <property type="entry name" value="Isochorismatase-like_dom"/>
</dbReference>
<dbReference type="CDD" id="cd01012">
    <property type="entry name" value="YcaC_related"/>
    <property type="match status" value="1"/>
</dbReference>
<dbReference type="PANTHER" id="PTHR14119">
    <property type="entry name" value="HYDROLASE"/>
    <property type="match status" value="1"/>
</dbReference>
<dbReference type="STRING" id="1122198.SAMN02745729_103170"/>
<protein>
    <submittedName>
        <fullName evidence="2">Nicotinamidase-related amidase</fullName>
    </submittedName>
</protein>
<organism evidence="2 3">
    <name type="scientific">Marinobacterium iners DSM 11526</name>
    <dbReference type="NCBI Taxonomy" id="1122198"/>
    <lineage>
        <taxon>Bacteria</taxon>
        <taxon>Pseudomonadati</taxon>
        <taxon>Pseudomonadota</taxon>
        <taxon>Gammaproteobacteria</taxon>
        <taxon>Oceanospirillales</taxon>
        <taxon>Oceanospirillaceae</taxon>
        <taxon>Marinobacterium</taxon>
    </lineage>
</organism>
<evidence type="ECO:0000259" key="1">
    <source>
        <dbReference type="Pfam" id="PF00857"/>
    </source>
</evidence>
<dbReference type="Pfam" id="PF00857">
    <property type="entry name" value="Isochorismatase"/>
    <property type="match status" value="1"/>
</dbReference>
<feature type="domain" description="Isochorismatase-like" evidence="1">
    <location>
        <begin position="8"/>
        <end position="157"/>
    </location>
</feature>
<dbReference type="Gene3D" id="3.40.50.850">
    <property type="entry name" value="Isochorismatase-like"/>
    <property type="match status" value="1"/>
</dbReference>
<dbReference type="EMBL" id="FNRJ01000003">
    <property type="protein sequence ID" value="SEA42977.1"/>
    <property type="molecule type" value="Genomic_DNA"/>
</dbReference>
<sequence length="181" mass="20577">MLIHPDKSCLLVIDIQQRMAPVIHEADQIVSNCEWLINIANRLEVPVLTTEQYPQGLGATLPQLQAILPPENVMEKIHFSAMSDPEPNRRINAGKHNQVILIGMETHVCVLQTAIELKQQAREVYVVEDCVSSRSPADKAAALARFRQCGIYVVTREMVAFEWLRRAGTDTFREISREYLR</sequence>
<dbReference type="Proteomes" id="UP000242469">
    <property type="component" value="Unassembled WGS sequence"/>
</dbReference>
<dbReference type="InterPro" id="IPR050993">
    <property type="entry name" value="Isochorismatase_domain"/>
</dbReference>
<reference evidence="3" key="1">
    <citation type="submission" date="2016-10" db="EMBL/GenBank/DDBJ databases">
        <authorList>
            <person name="Varghese N."/>
            <person name="Submissions S."/>
        </authorList>
    </citation>
    <scope>NUCLEOTIDE SEQUENCE [LARGE SCALE GENOMIC DNA]</scope>
    <source>
        <strain evidence="3">DSM 11526</strain>
    </source>
</reference>
<evidence type="ECO:0000313" key="3">
    <source>
        <dbReference type="Proteomes" id="UP000242469"/>
    </source>
</evidence>
<gene>
    <name evidence="2" type="ORF">SAMN02745729_103170</name>
</gene>
<evidence type="ECO:0000313" key="2">
    <source>
        <dbReference type="EMBL" id="SEA42977.1"/>
    </source>
</evidence>
<accession>A0A1H4B4D3</accession>